<feature type="domain" description="DUF3857" evidence="3">
    <location>
        <begin position="63"/>
        <end position="223"/>
    </location>
</feature>
<dbReference type="OrthoDB" id="8595007at2"/>
<dbReference type="Gene3D" id="2.60.120.1130">
    <property type="match status" value="1"/>
</dbReference>
<evidence type="ECO:0000313" key="5">
    <source>
        <dbReference type="Proteomes" id="UP000318815"/>
    </source>
</evidence>
<dbReference type="AlphaFoldDB" id="A0A5C6LSK5"/>
<feature type="signal peptide" evidence="1">
    <location>
        <begin position="1"/>
        <end position="28"/>
    </location>
</feature>
<feature type="chain" id="PRO_5022907026" evidence="1">
    <location>
        <begin position="29"/>
        <end position="642"/>
    </location>
</feature>
<name>A0A5C6LSK5_9BACT</name>
<dbReference type="Gene3D" id="3.10.620.30">
    <property type="match status" value="1"/>
</dbReference>
<dbReference type="InterPro" id="IPR038765">
    <property type="entry name" value="Papain-like_cys_pep_sf"/>
</dbReference>
<dbReference type="Pfam" id="PF12969">
    <property type="entry name" value="DUF3857"/>
    <property type="match status" value="1"/>
</dbReference>
<dbReference type="EMBL" id="VOHS01000014">
    <property type="protein sequence ID" value="TWV99626.1"/>
    <property type="molecule type" value="Genomic_DNA"/>
</dbReference>
<evidence type="ECO:0000313" key="4">
    <source>
        <dbReference type="EMBL" id="TWV99626.1"/>
    </source>
</evidence>
<feature type="domain" description="Transglutaminase-like" evidence="2">
    <location>
        <begin position="289"/>
        <end position="364"/>
    </location>
</feature>
<dbReference type="InterPro" id="IPR002931">
    <property type="entry name" value="Transglutaminase-like"/>
</dbReference>
<evidence type="ECO:0000259" key="2">
    <source>
        <dbReference type="Pfam" id="PF01841"/>
    </source>
</evidence>
<dbReference type="RefSeq" id="WP_146305968.1">
    <property type="nucleotide sequence ID" value="NZ_VOHS01000014.1"/>
</dbReference>
<keyword evidence="5" id="KW-1185">Reference proteome</keyword>
<dbReference type="InterPro" id="IPR024618">
    <property type="entry name" value="DUF3857"/>
</dbReference>
<gene>
    <name evidence="4" type="ORF">FEF09_15540</name>
</gene>
<protein>
    <submittedName>
        <fullName evidence="4">DUF3857 domain-containing protein</fullName>
    </submittedName>
</protein>
<sequence>MFSFLTKKYAYAVCYCVCVLLSIGPAFAGDPIYPAMLIPDSLKKHAHAVTRKEEITVKINDPGDVRVTKHYVVTILDAEGEKFARFVDSYDKLKEIRSVKGTLYDALGLPVKKLKQSDIQDLSGAGADLMSDDRIKHHLFFHNLYPHTVEYEVEIRYNHSFYLPEWQPQSEESKAVEQSKLTVITPKDYVLRYKTLNYKGEPVQGNDGSDRSYTWEVKNLPAVPDEPLSPHWDTRATAVLLAPASFEMAQYKGTMNTWEEFGKFTYVLNQGRDVLPDNMKQTVHQLTDGLTREQKITKLYEYLQQHTRYISVQLGIGGWQTFDATYVASKGYGDCKALSNYMCAMLKEAGVKASCVLVYAGEDRSDVTLADFPSQRFNHMIVCAPGEKDTTWLECTNSTVAMGYMGEFTGNRAVLIIDEKGGQLVRTPAYSMEQNVQIRNVVAKVEESGEMTVKVNSRYSALQTDGLHGALNSLTKEKLMEGLKQVGFFPSYEVKSYDWKETKSVLPYIDEQIEITARNYATITGKRMFIEPNLMNKTSRRLSVDSVRIADIYLSHSYRDIDTVTITIPEGYTPEAIPPATALQSPFGVYSSKVTIAGNVITYTRSIDHKGGTYPASSYGELAKFYNSMYKADRSRIVLVKK</sequence>
<evidence type="ECO:0000256" key="1">
    <source>
        <dbReference type="SAM" id="SignalP"/>
    </source>
</evidence>
<organism evidence="4 5">
    <name type="scientific">Chitinophaga pinensis</name>
    <dbReference type="NCBI Taxonomy" id="79329"/>
    <lineage>
        <taxon>Bacteria</taxon>
        <taxon>Pseudomonadati</taxon>
        <taxon>Bacteroidota</taxon>
        <taxon>Chitinophagia</taxon>
        <taxon>Chitinophagales</taxon>
        <taxon>Chitinophagaceae</taxon>
        <taxon>Chitinophaga</taxon>
    </lineage>
</organism>
<dbReference type="Proteomes" id="UP000318815">
    <property type="component" value="Unassembled WGS sequence"/>
</dbReference>
<dbReference type="Gene3D" id="2.60.40.3140">
    <property type="match status" value="1"/>
</dbReference>
<accession>A0A5C6LSK5</accession>
<dbReference type="Pfam" id="PF01841">
    <property type="entry name" value="Transglut_core"/>
    <property type="match status" value="1"/>
</dbReference>
<comment type="caution">
    <text evidence="4">The sequence shown here is derived from an EMBL/GenBank/DDBJ whole genome shotgun (WGS) entry which is preliminary data.</text>
</comment>
<evidence type="ECO:0000259" key="3">
    <source>
        <dbReference type="Pfam" id="PF12969"/>
    </source>
</evidence>
<keyword evidence="1" id="KW-0732">Signal</keyword>
<dbReference type="SUPFAM" id="SSF54001">
    <property type="entry name" value="Cysteine proteinases"/>
    <property type="match status" value="1"/>
</dbReference>
<reference evidence="4 5" key="1">
    <citation type="submission" date="2019-08" db="EMBL/GenBank/DDBJ databases">
        <title>Whole genome sequencing of chitin degrading bacteria Chitinophaga pinensis YS16.</title>
        <authorList>
            <person name="Singh R.P."/>
            <person name="Manchanda G."/>
            <person name="Maurya I.K."/>
            <person name="Joshi N.K."/>
            <person name="Srivastava A.K."/>
        </authorList>
    </citation>
    <scope>NUCLEOTIDE SEQUENCE [LARGE SCALE GENOMIC DNA]</scope>
    <source>
        <strain evidence="4 5">YS-16</strain>
    </source>
</reference>
<proteinExistence type="predicted"/>